<evidence type="ECO:0008006" key="8">
    <source>
        <dbReference type="Google" id="ProtNLM"/>
    </source>
</evidence>
<dbReference type="PANTHER" id="PTHR10869:SF244">
    <property type="entry name" value="PROLYL 4-HYDROXYLASE SUBUNIT ALPHA-2"/>
    <property type="match status" value="1"/>
</dbReference>
<keyword evidence="5" id="KW-0472">Membrane</keyword>
<comment type="caution">
    <text evidence="6">The sequence shown here is derived from an EMBL/GenBank/DDBJ whole genome shotgun (WGS) entry which is preliminary data.</text>
</comment>
<feature type="region of interest" description="Disordered" evidence="4">
    <location>
        <begin position="159"/>
        <end position="181"/>
    </location>
</feature>
<organism evidence="6 7">
    <name type="scientific">Candidula unifasciata</name>
    <dbReference type="NCBI Taxonomy" id="100452"/>
    <lineage>
        <taxon>Eukaryota</taxon>
        <taxon>Metazoa</taxon>
        <taxon>Spiralia</taxon>
        <taxon>Lophotrochozoa</taxon>
        <taxon>Mollusca</taxon>
        <taxon>Gastropoda</taxon>
        <taxon>Heterobranchia</taxon>
        <taxon>Euthyneura</taxon>
        <taxon>Panpulmonata</taxon>
        <taxon>Eupulmonata</taxon>
        <taxon>Stylommatophora</taxon>
        <taxon>Helicina</taxon>
        <taxon>Helicoidea</taxon>
        <taxon>Geomitridae</taxon>
        <taxon>Candidula</taxon>
    </lineage>
</organism>
<keyword evidence="1" id="KW-0479">Metal-binding</keyword>
<keyword evidence="7" id="KW-1185">Reference proteome</keyword>
<feature type="non-terminal residue" evidence="6">
    <location>
        <position position="1"/>
    </location>
</feature>
<dbReference type="GO" id="GO:0031418">
    <property type="term" value="F:L-ascorbic acid binding"/>
    <property type="evidence" value="ECO:0007669"/>
    <property type="project" value="UniProtKB-KW"/>
</dbReference>
<dbReference type="Proteomes" id="UP000678393">
    <property type="component" value="Unassembled WGS sequence"/>
</dbReference>
<evidence type="ECO:0000313" key="7">
    <source>
        <dbReference type="Proteomes" id="UP000678393"/>
    </source>
</evidence>
<dbReference type="GO" id="GO:0046872">
    <property type="term" value="F:metal ion binding"/>
    <property type="evidence" value="ECO:0007669"/>
    <property type="project" value="UniProtKB-KW"/>
</dbReference>
<keyword evidence="2" id="KW-0847">Vitamin C</keyword>
<dbReference type="Gene3D" id="2.60.120.620">
    <property type="entry name" value="q2cbj1_9rhob like domain"/>
    <property type="match status" value="1"/>
</dbReference>
<protein>
    <recommendedName>
        <fullName evidence="8">Prolyl 4-hydroxylase alpha subunit domain-containing protein</fullName>
    </recommendedName>
</protein>
<evidence type="ECO:0000313" key="6">
    <source>
        <dbReference type="EMBL" id="CAG5130153.1"/>
    </source>
</evidence>
<dbReference type="InterPro" id="IPR045054">
    <property type="entry name" value="P4HA-like"/>
</dbReference>
<evidence type="ECO:0000256" key="4">
    <source>
        <dbReference type="SAM" id="MobiDB-lite"/>
    </source>
</evidence>
<feature type="transmembrane region" description="Helical" evidence="5">
    <location>
        <begin position="6"/>
        <end position="28"/>
    </location>
</feature>
<dbReference type="GO" id="GO:0005783">
    <property type="term" value="C:endoplasmic reticulum"/>
    <property type="evidence" value="ECO:0007669"/>
    <property type="project" value="TreeGrafter"/>
</dbReference>
<reference evidence="6" key="1">
    <citation type="submission" date="2021-04" db="EMBL/GenBank/DDBJ databases">
        <authorList>
            <consortium name="Molecular Ecology Group"/>
        </authorList>
    </citation>
    <scope>NUCLEOTIDE SEQUENCE</scope>
</reference>
<evidence type="ECO:0000256" key="3">
    <source>
        <dbReference type="ARBA" id="ARBA00023004"/>
    </source>
</evidence>
<evidence type="ECO:0000256" key="2">
    <source>
        <dbReference type="ARBA" id="ARBA00022896"/>
    </source>
</evidence>
<gene>
    <name evidence="6" type="ORF">CUNI_LOCUS15711</name>
</gene>
<keyword evidence="5" id="KW-1133">Transmembrane helix</keyword>
<name>A0A8S3ZKX7_9EUPU</name>
<accession>A0A8S3ZKX7</accession>
<keyword evidence="5" id="KW-0812">Transmembrane</keyword>
<keyword evidence="3" id="KW-0408">Iron</keyword>
<evidence type="ECO:0000256" key="5">
    <source>
        <dbReference type="SAM" id="Phobius"/>
    </source>
</evidence>
<dbReference type="EMBL" id="CAJHNH020003869">
    <property type="protein sequence ID" value="CAG5130153.1"/>
    <property type="molecule type" value="Genomic_DNA"/>
</dbReference>
<dbReference type="OrthoDB" id="420380at2759"/>
<dbReference type="AlphaFoldDB" id="A0A8S3ZKX7"/>
<dbReference type="PANTHER" id="PTHR10869">
    <property type="entry name" value="PROLYL 4-HYDROXYLASE ALPHA SUBUNIT"/>
    <property type="match status" value="1"/>
</dbReference>
<sequence length="355" mass="40293">MVYHTLTAAIFTTIIMASMVVLTSTEIYTSSFKVQRMVNEEKKVLELMKSYIDRQQERLNLLSNFYTNRLRELDLREEFHLDPKHPNTVYNVIKEYASIYSRVLNEKIDRLCSNKGMFQTVYDMKASDMVKGDYLGFQGPQLEPADAYEIGKIAFSSEEEKKNEQIKETDENPKNGDLSKLDKELNETRPNYTSEPPDLTTVTVSKLCSLGSTSYPQVFYRVSNSRPLFCRYRTALLPYQRFQEEILSVTPFVSVMYHVISDQEAGHIKDRAGGKLKRGLISSKNETVSDIRTTNTAWIYDCDSAIVASISTRIAHITGLETAQRLPDGPSSAEPLQVANYGLGGHYGAHMDVLV</sequence>
<dbReference type="GO" id="GO:0004656">
    <property type="term" value="F:procollagen-proline 4-dioxygenase activity"/>
    <property type="evidence" value="ECO:0007669"/>
    <property type="project" value="TreeGrafter"/>
</dbReference>
<proteinExistence type="predicted"/>
<evidence type="ECO:0000256" key="1">
    <source>
        <dbReference type="ARBA" id="ARBA00022723"/>
    </source>
</evidence>